<dbReference type="Gene3D" id="2.40.50.140">
    <property type="entry name" value="Nucleic acid-binding proteins"/>
    <property type="match status" value="2"/>
</dbReference>
<dbReference type="PIR" id="F85072">
    <property type="entry name" value="F85072"/>
</dbReference>
<reference evidence="2" key="3">
    <citation type="submission" date="1999-05" db="EMBL/GenBank/DDBJ databases">
        <title>The sequence of A. thaliana F28D6.</title>
        <authorList>
            <person name="Jones K."/>
            <person name="Wohldman P."/>
            <person name="Gregory S."/>
        </authorList>
    </citation>
    <scope>NUCLEOTIDE SEQUENCE</scope>
</reference>
<reference evidence="2" key="2">
    <citation type="submission" date="1999-05" db="EMBL/GenBank/DDBJ databases">
        <title>The A. thaliana Genome Sequencing Project.</title>
        <authorList>
            <person name="WashU"/>
        </authorList>
    </citation>
    <scope>NUCLEOTIDE SEQUENCE</scope>
</reference>
<evidence type="ECO:0000313" key="3">
    <source>
        <dbReference type="EMBL" id="CAB81114.1"/>
    </source>
</evidence>
<dbReference type="CDD" id="cd04480">
    <property type="entry name" value="RPA1_DBD_A_like"/>
    <property type="match status" value="1"/>
</dbReference>
<reference key="1">
    <citation type="journal article" date="1999" name="Nature">
        <title>Sequence and analysis of chromosome 4 of the plant Arabidopsis thaliana.</title>
        <authorList>
            <consortium name="EU"/>
            <consortium name="CSHL and WU Arabidopsis Sequencing Project"/>
            <person name="Mayer K."/>
            <person name="Schuller C."/>
            <person name="Wambutt R."/>
            <person name="Murphy G."/>
            <person name="Volckaert G."/>
            <person name="Pohl T."/>
            <person name="Dusterhoft A."/>
            <person name="Stiekema W."/>
            <person name="Entian K.D."/>
            <person name="Terryn N."/>
            <person name="Harris B."/>
            <person name="Ansorge W."/>
            <person name="Brandt P."/>
            <person name="Grivell L."/>
            <person name="Rieger M."/>
            <person name="Weichselgartner M."/>
            <person name="de Simone V."/>
            <person name="Obermaier B."/>
            <person name="Mache R."/>
            <person name="Muller M."/>
            <person name="Kreis M."/>
            <person name="Delseny M."/>
            <person name="Puigdomenech P."/>
            <person name="Watson M."/>
            <person name="Schmidtheini T."/>
            <person name="Reichert B."/>
            <person name="Portatelle D."/>
            <person name="Perez-Alonso M."/>
            <person name="Boutry M."/>
            <person name="Bancroft I."/>
            <person name="Vos P."/>
            <person name="Hoheisel J."/>
            <person name="Zimmermann W."/>
            <person name="Wedler H."/>
            <person name="Ridley P."/>
            <person name="Langham S.A."/>
            <person name="McCullagh B."/>
            <person name="Bilham L."/>
            <person name="Robben J."/>
            <person name="Van der Schueren J."/>
            <person name="Grymonprez B."/>
            <person name="Chuang Y.J."/>
            <person name="Vandenbussche F."/>
            <person name="Braeken M."/>
            <person name="Weltjens I."/>
            <person name="Voet M."/>
            <person name="Bastiaens I."/>
            <person name="Aert R."/>
            <person name="Defoor E."/>
            <person name="Weitzenegger T."/>
            <person name="Bothe G."/>
            <person name="Ramsperger U."/>
            <person name="Hilbert H."/>
            <person name="Braun M."/>
            <person name="Holzer E."/>
            <person name="Brandt A."/>
            <person name="Peters S."/>
            <person name="van Staveren M."/>
            <person name="Dirske W."/>
            <person name="Mooijman P."/>
            <person name="Klein Lankhorst R."/>
            <person name="Rose M."/>
            <person name="Hauf J."/>
            <person name="Kotter P."/>
            <person name="Berneiser S."/>
            <person name="Hempel S."/>
            <person name="Feldpausch M."/>
            <person name="Lamberth S."/>
            <person name="Van den Daele H."/>
            <person name="De Keyser A."/>
            <person name="Buysshaert C."/>
            <person name="Gielen J."/>
            <person name="Villarroel R."/>
            <person name="De Clercq R."/>
            <person name="Van Montagu M."/>
            <person name="Rogers J."/>
            <person name="Cronin A."/>
            <person name="Quail M."/>
            <person name="Bray-Allen S."/>
            <person name="Clark L."/>
            <person name="Doggett J."/>
            <person name="Hall S."/>
            <person name="Kay M."/>
            <person name="Lennard N."/>
            <person name="McLay K."/>
            <person name="Mayes R."/>
            <person name="Pettett A."/>
            <person name="Rajandream M.A."/>
            <person name="Lyne M."/>
            <person name="Benes V."/>
            <person name="Rechmann S."/>
            <person name="Borkova D."/>
            <person name="Blocker H."/>
            <person name="Scharfe M."/>
            <person name="Grimm M."/>
            <person name="Lohnert T.H."/>
            <person name="Dose S."/>
            <person name="de Haan M."/>
            <person name="Maarse A."/>
            <person name="Schafer M."/>
            <person name="Muller-Auer S."/>
            <person name="Gabel C."/>
            <person name="Fuchs M."/>
            <person name="Fartmann B."/>
            <person name="Granderath K."/>
            <person name="Dauner D."/>
            <person name="Herzl A."/>
            <person name="Neumann S."/>
            <person name="Argiriou A."/>
            <person name="Vitale D."/>
            <person name="Liguori R."/>
            <person name="Piravandi E."/>
            <person name="Massenet O."/>
            <person name="Quigley F."/>
            <person name="Clabauld G."/>
            <person name="Mundlein A."/>
            <person name="Felber R."/>
            <person name="Schnabl S."/>
            <person name="Hiller R."/>
            <person name="Schmidt W."/>
            <person name="Lecharny A."/>
            <person name="Aubourg S."/>
            <person name="Chefdor F."/>
            <person name="Cooke R."/>
            <person name="Berger C."/>
            <person name="Montfort A."/>
            <person name="Casacuberta E."/>
            <person name="Gibbons T."/>
            <person name="Weber N."/>
            <person name="Vandenbol M."/>
            <person name="Bargues M."/>
            <person name="Terol J."/>
            <person name="Torres A."/>
            <person name="Perez-Perez A."/>
            <person name="Purnelle B."/>
            <person name="Bent E."/>
            <person name="Johnson S."/>
            <person name="Tacon D."/>
            <person name="Jesse T."/>
            <person name="Heijnen L."/>
            <person name="Schwarz S."/>
            <person name="Scholler P."/>
            <person name="Heber S."/>
            <person name="Francs P."/>
            <person name="Bielke C."/>
            <person name="Frishman D."/>
            <person name="Haase D."/>
            <person name="Lemcke K."/>
            <person name="Mewes H.W."/>
            <person name="Stocker S."/>
            <person name="Zaccaria P."/>
            <person name="Bevan M."/>
            <person name="Wilson R.K."/>
            <person name="de la Bastide M."/>
            <person name="Habermann K."/>
            <person name="Parnell L."/>
            <person name="Dedhia N."/>
            <person name="Gnoj L."/>
            <person name="Schutz K."/>
            <person name="Huang E."/>
            <person name="Spiegel L."/>
            <person name="Sehkon M."/>
            <person name="Murray J."/>
            <person name="Sheet P."/>
            <person name="Cordes M."/>
            <person name="Abu-Threideh J."/>
            <person name="Stoneking T."/>
            <person name="Kalicki J."/>
            <person name="Graves T."/>
            <person name="Harmon G."/>
            <person name="Edwards J."/>
            <person name="Latreille P."/>
            <person name="Courtney L."/>
            <person name="Cloud J."/>
            <person name="Abbott A."/>
            <person name="Scott K."/>
            <person name="Johnson D."/>
            <person name="Minx P."/>
            <person name="Bentley D."/>
            <person name="Fulton B."/>
            <person name="Miller N."/>
            <person name="Greco T."/>
            <person name="Kemp K."/>
            <person name="Kramer J."/>
            <person name="Fulton L."/>
            <person name="Mardis E."/>
            <person name="Dante M."/>
            <person name="Pepin K."/>
            <person name="Hillier L."/>
            <person name="Nelson J."/>
            <person name="Spieth J."/>
            <person name="Ryan E."/>
            <person name="Andrews S."/>
            <person name="Geisel C."/>
            <person name="Layman D."/>
            <person name="Du H."/>
            <person name="Ali J."/>
            <person name="Berghoff A."/>
            <person name="Jones K."/>
            <person name="Drone K."/>
            <person name="Cotton M."/>
            <person name="Joshu C."/>
            <person name="Antonoiu B."/>
            <person name="Zidanic M."/>
            <person name="Strong C."/>
            <person name="Sun H."/>
            <person name="Lamar B."/>
            <person name="Yordan C."/>
            <person name="Ma P."/>
            <person name="Zhong J."/>
            <person name="Preston R."/>
            <person name="Vil D."/>
            <person name="Shekher M."/>
            <person name="Matero A."/>
            <person name="Shah R."/>
            <person name="Swaby I.K."/>
            <person name="O'Shaughnessy A."/>
            <person name="Rodriguez M."/>
            <person name="Hoffmann J."/>
            <person name="Till S."/>
            <person name="Granat S."/>
            <person name="Shohdy N."/>
            <person name="Hasegawa A."/>
            <person name="Hameed A."/>
            <person name="Lodhi M."/>
            <person name="Johnson A."/>
            <person name="Chen E."/>
            <person name="Marra M."/>
            <person name="Martienssen R."/>
            <person name="McCombie W.R."/>
        </authorList>
    </citation>
    <scope>NUCLEOTIDE SEQUENCE [LARGE SCALE GENOMIC DNA]</scope>
    <source>
        <strain>cv. Columbia</strain>
    </source>
</reference>
<reference evidence="3" key="6">
    <citation type="submission" date="2000-03" db="EMBL/GenBank/DDBJ databases">
        <authorList>
            <person name="Wilson R."/>
            <person name="Lamar B."/>
            <person name="Stoneking T."/>
            <person name="Stumpf J."/>
            <person name="Mewes H.W."/>
            <person name="Lemcke K."/>
            <person name="Mayer K.F.X."/>
        </authorList>
    </citation>
    <scope>NUCLEOTIDE SEQUENCE</scope>
</reference>
<feature type="domain" description="Replication protein A 70 kDa DNA-binding subunit B/D first OB fold" evidence="1">
    <location>
        <begin position="3"/>
        <end position="104"/>
    </location>
</feature>
<gene>
    <name evidence="2" type="primary">F28D6.18</name>
    <name evidence="3" type="ordered locus">At4g07440</name>
</gene>
<organism evidence="2">
    <name type="scientific">Arabidopsis thaliana</name>
    <name type="common">Mouse-ear cress</name>
    <dbReference type="NCBI Taxonomy" id="3702"/>
    <lineage>
        <taxon>Eukaryota</taxon>
        <taxon>Viridiplantae</taxon>
        <taxon>Streptophyta</taxon>
        <taxon>Embryophyta</taxon>
        <taxon>Tracheophyta</taxon>
        <taxon>Spermatophyta</taxon>
        <taxon>Magnoliopsida</taxon>
        <taxon>eudicotyledons</taxon>
        <taxon>Gunneridae</taxon>
        <taxon>Pentapetalae</taxon>
        <taxon>rosids</taxon>
        <taxon>malvids</taxon>
        <taxon>Brassicales</taxon>
        <taxon>Brassicaceae</taxon>
        <taxon>Camelineae</taxon>
        <taxon>Arabidopsis</taxon>
    </lineage>
</organism>
<name>Q9S9X1_ARATH</name>
<protein>
    <submittedName>
        <fullName evidence="3">AT4g07440 protein</fullName>
    </submittedName>
    <submittedName>
        <fullName evidence="2">F28D6.18 protein</fullName>
    </submittedName>
</protein>
<dbReference type="EMBL" id="AF147262">
    <property type="protein sequence ID" value="AAD48950.1"/>
    <property type="molecule type" value="Genomic_DNA"/>
</dbReference>
<dbReference type="EMBL" id="AL161505">
    <property type="protein sequence ID" value="CAB81114.1"/>
    <property type="molecule type" value="Genomic_DNA"/>
</dbReference>
<dbReference type="InterPro" id="IPR012340">
    <property type="entry name" value="NA-bd_OB-fold"/>
</dbReference>
<reference evidence="3" key="5">
    <citation type="submission" date="2000-03" db="EMBL/GenBank/DDBJ databases">
        <authorList>
            <person name="EU Arabidopsis sequencing project"/>
        </authorList>
    </citation>
    <scope>NUCLEOTIDE SEQUENCE</scope>
</reference>
<proteinExistence type="predicted"/>
<dbReference type="Pfam" id="PF02721">
    <property type="entry name" value="DUF223"/>
    <property type="match status" value="1"/>
</dbReference>
<dbReference type="AlphaFoldDB" id="Q9S9X1"/>
<reference evidence="2" key="4">
    <citation type="submission" date="1999-08" db="EMBL/GenBank/DDBJ databases">
        <authorList>
            <person name="Waterston R."/>
        </authorList>
    </citation>
    <scope>NUCLEOTIDE SEQUENCE</scope>
</reference>
<dbReference type="SUPFAM" id="SSF50249">
    <property type="entry name" value="Nucleic acid-binding proteins"/>
    <property type="match status" value="1"/>
</dbReference>
<evidence type="ECO:0000259" key="1">
    <source>
        <dbReference type="Pfam" id="PF02721"/>
    </source>
</evidence>
<dbReference type="CDD" id="cd04481">
    <property type="entry name" value="RPA1_DBD_B_like"/>
    <property type="match status" value="1"/>
</dbReference>
<sequence>MSVHKLTDLRDTSTNWKINVKILSIWNHPPNSHGEITTMILHDDKNNRVDATIPQGNYHNPFRPFLKPGTWIHISGFRVVVPQSRVRYSSFRFHIKFIWETSVYPLPELVKRDFFDFIFPIDLKYPCLEDWDYVTDAMGVVTNISAIKKFLFVCRQGETDYESRYVSFELLDNIYCELFVTNFSKCISSAAYNYQPIVAIVRFWRIAEIEGENVLKREFGCSRIYLNPTNFPEIDIQSYIRGFEDYDELPENPRMKVIEDN</sequence>
<evidence type="ECO:0000313" key="2">
    <source>
        <dbReference type="EMBL" id="AAD48950.1"/>
    </source>
</evidence>
<accession>Q9S9X1</accession>
<dbReference type="InterPro" id="IPR003871">
    <property type="entry name" value="RFA1B/D_OB_1st"/>
</dbReference>